<evidence type="ECO:0000256" key="1">
    <source>
        <dbReference type="SAM" id="MobiDB-lite"/>
    </source>
</evidence>
<evidence type="ECO:0000313" key="3">
    <source>
        <dbReference type="EMBL" id="TFB30251.1"/>
    </source>
</evidence>
<dbReference type="Proteomes" id="UP000297429">
    <property type="component" value="Unassembled WGS sequence"/>
</dbReference>
<dbReference type="PROSITE" id="PS51257">
    <property type="entry name" value="PROKAR_LIPOPROTEIN"/>
    <property type="match status" value="1"/>
</dbReference>
<dbReference type="Proteomes" id="UP000273898">
    <property type="component" value="Unassembled WGS sequence"/>
</dbReference>
<evidence type="ECO:0000313" key="5">
    <source>
        <dbReference type="Proteomes" id="UP000297429"/>
    </source>
</evidence>
<proteinExistence type="predicted"/>
<evidence type="ECO:0000313" key="2">
    <source>
        <dbReference type="EMBL" id="RLJ75148.1"/>
    </source>
</evidence>
<dbReference type="EMBL" id="RCCK01000012">
    <property type="protein sequence ID" value="RLJ75148.1"/>
    <property type="molecule type" value="Genomic_DNA"/>
</dbReference>
<evidence type="ECO:0000313" key="4">
    <source>
        <dbReference type="Proteomes" id="UP000273898"/>
    </source>
</evidence>
<dbReference type="RefSeq" id="WP_121285117.1">
    <property type="nucleotide sequence ID" value="NZ_RCCK01000012.1"/>
</dbReference>
<keyword evidence="5" id="KW-1185">Reference proteome</keyword>
<reference evidence="2 4" key="1">
    <citation type="submission" date="2018-10" db="EMBL/GenBank/DDBJ databases">
        <title>Genomic Encyclopedia of Archaeal and Bacterial Type Strains, Phase II (KMG-II): from individual species to whole genera.</title>
        <authorList>
            <person name="Goeker M."/>
        </authorList>
    </citation>
    <scope>NUCLEOTIDE SEQUENCE [LARGE SCALE GENOMIC DNA]</scope>
    <source>
        <strain evidence="2 4">DSM 19624</strain>
    </source>
</reference>
<gene>
    <name evidence="2" type="ORF">BCL90_3497</name>
    <name evidence="3" type="ORF">E3V97_18960</name>
</gene>
<accession>A0A497Y502</accession>
<protein>
    <submittedName>
        <fullName evidence="2">Uncharacterized protein</fullName>
    </submittedName>
</protein>
<dbReference type="EMBL" id="SOPX01000003">
    <property type="protein sequence ID" value="TFB30251.1"/>
    <property type="molecule type" value="Genomic_DNA"/>
</dbReference>
<feature type="compositionally biased region" description="Basic and acidic residues" evidence="1">
    <location>
        <begin position="61"/>
        <end position="77"/>
    </location>
</feature>
<feature type="region of interest" description="Disordered" evidence="1">
    <location>
        <begin position="34"/>
        <end position="77"/>
    </location>
</feature>
<reference evidence="3 5" key="2">
    <citation type="submission" date="2019-03" db="EMBL/GenBank/DDBJ databases">
        <authorList>
            <person name="He R.-H."/>
        </authorList>
    </citation>
    <scope>NUCLEOTIDE SEQUENCE [LARGE SCALE GENOMIC DNA]</scope>
    <source>
        <strain evidence="3 5">DSM 19624</strain>
    </source>
</reference>
<name>A0A497Y502_9SPHI</name>
<comment type="caution">
    <text evidence="2">The sequence shown here is derived from an EMBL/GenBank/DDBJ whole genome shotgun (WGS) entry which is preliminary data.</text>
</comment>
<dbReference type="AlphaFoldDB" id="A0A497Y502"/>
<sequence length="77" mass="8771">MNKIISTTLILIGIISIQSCRQLDEEEIINVQMKTESSKSEYSKGADSTQTTPPAWSPIEPKTDPPPKDRDQWRQRL</sequence>
<dbReference type="OrthoDB" id="1274568at2"/>
<organism evidence="2 4">
    <name type="scientific">Pedobacter alluvionis</name>
    <dbReference type="NCBI Taxonomy" id="475253"/>
    <lineage>
        <taxon>Bacteria</taxon>
        <taxon>Pseudomonadati</taxon>
        <taxon>Bacteroidota</taxon>
        <taxon>Sphingobacteriia</taxon>
        <taxon>Sphingobacteriales</taxon>
        <taxon>Sphingobacteriaceae</taxon>
        <taxon>Pedobacter</taxon>
    </lineage>
</organism>